<evidence type="ECO:0000313" key="1">
    <source>
        <dbReference type="EMBL" id="RNA21195.1"/>
    </source>
</evidence>
<proteinExistence type="predicted"/>
<reference evidence="1 2" key="1">
    <citation type="journal article" date="2018" name="Sci. Rep.">
        <title>Genomic signatures of local adaptation to the degree of environmental predictability in rotifers.</title>
        <authorList>
            <person name="Franch-Gras L."/>
            <person name="Hahn C."/>
            <person name="Garcia-Roger E.M."/>
            <person name="Carmona M.J."/>
            <person name="Serra M."/>
            <person name="Gomez A."/>
        </authorList>
    </citation>
    <scope>NUCLEOTIDE SEQUENCE [LARGE SCALE GENOMIC DNA]</scope>
    <source>
        <strain evidence="1">HYR1</strain>
    </source>
</reference>
<dbReference type="Proteomes" id="UP000276133">
    <property type="component" value="Unassembled WGS sequence"/>
</dbReference>
<comment type="caution">
    <text evidence="1">The sequence shown here is derived from an EMBL/GenBank/DDBJ whole genome shotgun (WGS) entry which is preliminary data.</text>
</comment>
<keyword evidence="2" id="KW-1185">Reference proteome</keyword>
<accession>A0A3M7RD37</accession>
<dbReference type="AlphaFoldDB" id="A0A3M7RD37"/>
<evidence type="ECO:0000313" key="2">
    <source>
        <dbReference type="Proteomes" id="UP000276133"/>
    </source>
</evidence>
<name>A0A3M7RD37_BRAPC</name>
<protein>
    <submittedName>
        <fullName evidence="1">Uncharacterized protein</fullName>
    </submittedName>
</protein>
<gene>
    <name evidence="1" type="ORF">BpHYR1_001262</name>
</gene>
<dbReference type="EMBL" id="REGN01003715">
    <property type="protein sequence ID" value="RNA21195.1"/>
    <property type="molecule type" value="Genomic_DNA"/>
</dbReference>
<organism evidence="1 2">
    <name type="scientific">Brachionus plicatilis</name>
    <name type="common">Marine rotifer</name>
    <name type="synonym">Brachionus muelleri</name>
    <dbReference type="NCBI Taxonomy" id="10195"/>
    <lineage>
        <taxon>Eukaryota</taxon>
        <taxon>Metazoa</taxon>
        <taxon>Spiralia</taxon>
        <taxon>Gnathifera</taxon>
        <taxon>Rotifera</taxon>
        <taxon>Eurotatoria</taxon>
        <taxon>Monogononta</taxon>
        <taxon>Pseudotrocha</taxon>
        <taxon>Ploima</taxon>
        <taxon>Brachionidae</taxon>
        <taxon>Brachionus</taxon>
    </lineage>
</organism>
<sequence>MNRNPFNQDIVNFLSHIKLIICECIFLENSNSFAPLKILTCGSLSPPHEIYKYVSDNVTKDFILYISFIKEIESNKPCHTSIDHIETYNLMSNVTIKNQKLSFMDLLKPLSLLNLHIEMQNMTFQFS</sequence>